<dbReference type="EMBL" id="JNUP01000001">
    <property type="protein sequence ID" value="KGE73930.1"/>
    <property type="molecule type" value="Genomic_DNA"/>
</dbReference>
<reference evidence="2 3" key="1">
    <citation type="submission" date="2014-05" db="EMBL/GenBank/DDBJ databases">
        <title>De novo Genome Sequence of Spirocheata sp.</title>
        <authorList>
            <person name="Shivani Y."/>
            <person name="Subhash Y."/>
            <person name="Tushar L."/>
            <person name="Sasikala C."/>
            <person name="Ramana C.V."/>
        </authorList>
    </citation>
    <scope>NUCLEOTIDE SEQUENCE [LARGE SCALE GENOMIC DNA]</scope>
    <source>
        <strain evidence="2 3">JC230</strain>
    </source>
</reference>
<dbReference type="AlphaFoldDB" id="A0A098R1D2"/>
<dbReference type="eggNOG" id="COG0024">
    <property type="taxonomic scope" value="Bacteria"/>
</dbReference>
<dbReference type="PANTHER" id="PTHR43330:SF27">
    <property type="entry name" value="METHIONINE AMINOPEPTIDASE"/>
    <property type="match status" value="1"/>
</dbReference>
<dbReference type="GO" id="GO:0070006">
    <property type="term" value="F:metalloaminopeptidase activity"/>
    <property type="evidence" value="ECO:0007669"/>
    <property type="project" value="TreeGrafter"/>
</dbReference>
<comment type="caution">
    <text evidence="2">The sequence shown here is derived from an EMBL/GenBank/DDBJ whole genome shotgun (WGS) entry which is preliminary data.</text>
</comment>
<dbReference type="InterPro" id="IPR000994">
    <property type="entry name" value="Pept_M24"/>
</dbReference>
<dbReference type="GO" id="GO:0005829">
    <property type="term" value="C:cytosol"/>
    <property type="evidence" value="ECO:0007669"/>
    <property type="project" value="TreeGrafter"/>
</dbReference>
<feature type="domain" description="Peptidase M24" evidence="1">
    <location>
        <begin position="8"/>
        <end position="218"/>
    </location>
</feature>
<dbReference type="InterPro" id="IPR036005">
    <property type="entry name" value="Creatinase/aminopeptidase-like"/>
</dbReference>
<dbReference type="InterPro" id="IPR001714">
    <property type="entry name" value="Pept_M24_MAP"/>
</dbReference>
<dbReference type="Proteomes" id="UP000029692">
    <property type="component" value="Unassembled WGS sequence"/>
</dbReference>
<dbReference type="STRING" id="1480694.DC28_01760"/>
<organism evidence="2 3">
    <name type="scientific">Spirochaeta lutea</name>
    <dbReference type="NCBI Taxonomy" id="1480694"/>
    <lineage>
        <taxon>Bacteria</taxon>
        <taxon>Pseudomonadati</taxon>
        <taxon>Spirochaetota</taxon>
        <taxon>Spirochaetia</taxon>
        <taxon>Spirochaetales</taxon>
        <taxon>Spirochaetaceae</taxon>
        <taxon>Spirochaeta</taxon>
    </lineage>
</organism>
<evidence type="ECO:0000259" key="1">
    <source>
        <dbReference type="Pfam" id="PF00557"/>
    </source>
</evidence>
<protein>
    <recommendedName>
        <fullName evidence="1">Peptidase M24 domain-containing protein</fullName>
    </recommendedName>
</protein>
<dbReference type="PANTHER" id="PTHR43330">
    <property type="entry name" value="METHIONINE AMINOPEPTIDASE"/>
    <property type="match status" value="1"/>
</dbReference>
<accession>A0A098R1D2</accession>
<dbReference type="PRINTS" id="PR00599">
    <property type="entry name" value="MAPEPTIDASE"/>
</dbReference>
<dbReference type="Gene3D" id="3.90.230.10">
    <property type="entry name" value="Creatinase/methionine aminopeptidase superfamily"/>
    <property type="match status" value="1"/>
</dbReference>
<dbReference type="RefSeq" id="WP_037544415.1">
    <property type="nucleotide sequence ID" value="NZ_JNUP01000001.1"/>
</dbReference>
<dbReference type="SUPFAM" id="SSF55920">
    <property type="entry name" value="Creatinase/aminopeptidase"/>
    <property type="match status" value="1"/>
</dbReference>
<evidence type="ECO:0000313" key="2">
    <source>
        <dbReference type="EMBL" id="KGE73930.1"/>
    </source>
</evidence>
<sequence length="286" mass="31845">MNLQSLPLIRYANQRLFECFEYLSHVIEPGISGRDIEEIVKSLLEKKGLQPGLLGYRGFPAVCSISANNVAVHGVPNDTPFERLDLCTIDIVGCMHGLYVDGAWTYLVRKKNEPLHDQLADDELALKLRLLSVAWKTSILSVRTAITGKTISDISLTAVDTARYYKFDILPGCYGHGIGENLHQPPHIPFSPKDPLFSEAKLHRIPQNSVLNIEPVLISRRQGNPHELTVGEDGWSISTRPSALSAQFEFSVWTGEQGNKKNPGELVSLPGYSVFNDTLLKHPLFF</sequence>
<dbReference type="OrthoDB" id="369454at2"/>
<name>A0A098R1D2_9SPIO</name>
<dbReference type="Pfam" id="PF00557">
    <property type="entry name" value="Peptidase_M24"/>
    <property type="match status" value="1"/>
</dbReference>
<evidence type="ECO:0000313" key="3">
    <source>
        <dbReference type="Proteomes" id="UP000029692"/>
    </source>
</evidence>
<gene>
    <name evidence="2" type="ORF">DC28_01760</name>
</gene>
<proteinExistence type="predicted"/>
<keyword evidence="3" id="KW-1185">Reference proteome</keyword>